<comment type="caution">
    <text evidence="1">The sequence shown here is derived from an EMBL/GenBank/DDBJ whole genome shotgun (WGS) entry which is preliminary data.</text>
</comment>
<reference evidence="1 2" key="1">
    <citation type="journal article" date="2022" name="bioRxiv">
        <title>The genome of the oomycete Peronosclerospora sorghi, a cosmopolitan pathogen of maize and sorghum, is inflated with dispersed pseudogenes.</title>
        <authorList>
            <person name="Fletcher K."/>
            <person name="Martin F."/>
            <person name="Isakeit T."/>
            <person name="Cavanaugh K."/>
            <person name="Magill C."/>
            <person name="Michelmore R."/>
        </authorList>
    </citation>
    <scope>NUCLEOTIDE SEQUENCE [LARGE SCALE GENOMIC DNA]</scope>
    <source>
        <strain evidence="1">P6</strain>
    </source>
</reference>
<evidence type="ECO:0000313" key="1">
    <source>
        <dbReference type="EMBL" id="KAI9915523.1"/>
    </source>
</evidence>
<organism evidence="1 2">
    <name type="scientific">Peronosclerospora sorghi</name>
    <dbReference type="NCBI Taxonomy" id="230839"/>
    <lineage>
        <taxon>Eukaryota</taxon>
        <taxon>Sar</taxon>
        <taxon>Stramenopiles</taxon>
        <taxon>Oomycota</taxon>
        <taxon>Peronosporomycetes</taxon>
        <taxon>Peronosporales</taxon>
        <taxon>Peronosporaceae</taxon>
        <taxon>Peronosclerospora</taxon>
    </lineage>
</organism>
<name>A0ACC0WBN7_9STRA</name>
<sequence length="87" mass="9861">MVKAILDQTIKDQIISKRTKRIRALLDDDDDEIVYLQLTSMAAEILASRTAEPRMHVGSTIGRRNIKRGRIDIFDSSTTTLPKTHLP</sequence>
<protein>
    <submittedName>
        <fullName evidence="1">Uncharacterized protein</fullName>
    </submittedName>
</protein>
<accession>A0ACC0WBN7</accession>
<dbReference type="EMBL" id="CM047582">
    <property type="protein sequence ID" value="KAI9915523.1"/>
    <property type="molecule type" value="Genomic_DNA"/>
</dbReference>
<proteinExistence type="predicted"/>
<gene>
    <name evidence="1" type="ORF">PsorP6_007461</name>
</gene>
<evidence type="ECO:0000313" key="2">
    <source>
        <dbReference type="Proteomes" id="UP001163321"/>
    </source>
</evidence>
<dbReference type="Proteomes" id="UP001163321">
    <property type="component" value="Chromosome 3"/>
</dbReference>
<keyword evidence="2" id="KW-1185">Reference proteome</keyword>